<name>A0A1G8R2P1_9PSED</name>
<proteinExistence type="predicted"/>
<protein>
    <submittedName>
        <fullName evidence="1">Uncharacterized protein</fullName>
    </submittedName>
</protein>
<evidence type="ECO:0000313" key="2">
    <source>
        <dbReference type="Proteomes" id="UP000182894"/>
    </source>
</evidence>
<dbReference type="Proteomes" id="UP000182894">
    <property type="component" value="Unassembled WGS sequence"/>
</dbReference>
<organism evidence="1 2">
    <name type="scientific">Pseudomonas abietaniphila</name>
    <dbReference type="NCBI Taxonomy" id="89065"/>
    <lineage>
        <taxon>Bacteria</taxon>
        <taxon>Pseudomonadati</taxon>
        <taxon>Pseudomonadota</taxon>
        <taxon>Gammaproteobacteria</taxon>
        <taxon>Pseudomonadales</taxon>
        <taxon>Pseudomonadaceae</taxon>
        <taxon>Pseudomonas</taxon>
    </lineage>
</organism>
<dbReference type="EMBL" id="FNCO01000021">
    <property type="protein sequence ID" value="SDJ11264.1"/>
    <property type="molecule type" value="Genomic_DNA"/>
</dbReference>
<dbReference type="STRING" id="89065.SAMN05216605_121146"/>
<sequence length="75" mass="8335">MSKLLPLQAHISLRLYGATPEHFQEALIEAFEQLKKGDTSRCQKVLEHQQGGYSFDVTAMNLVDDRPLPAVPPSA</sequence>
<dbReference type="AlphaFoldDB" id="A0A1G8R2P1"/>
<reference evidence="2" key="1">
    <citation type="submission" date="2016-10" db="EMBL/GenBank/DDBJ databases">
        <authorList>
            <person name="Varghese N."/>
            <person name="Submissions S."/>
        </authorList>
    </citation>
    <scope>NUCLEOTIDE SEQUENCE [LARGE SCALE GENOMIC DNA]</scope>
    <source>
        <strain evidence="2">ATCC 700689</strain>
    </source>
</reference>
<keyword evidence="2" id="KW-1185">Reference proteome</keyword>
<gene>
    <name evidence="1" type="ORF">SAMN05216605_121146</name>
</gene>
<evidence type="ECO:0000313" key="1">
    <source>
        <dbReference type="EMBL" id="SDJ11264.1"/>
    </source>
</evidence>
<accession>A0A1G8R2P1</accession>